<dbReference type="KEGG" id="orb:IPMB12_10030"/>
<dbReference type="RefSeq" id="WP_166917289.1">
    <property type="nucleotide sequence ID" value="NZ_CP050253.1"/>
</dbReference>
<dbReference type="Proteomes" id="UP000501168">
    <property type="component" value="Chromosome"/>
</dbReference>
<name>A0A6G9IDU9_9GAMM</name>
<dbReference type="Pfam" id="PF19875">
    <property type="entry name" value="DUF6348"/>
    <property type="match status" value="1"/>
</dbReference>
<evidence type="ECO:0000313" key="2">
    <source>
        <dbReference type="Proteomes" id="UP000501168"/>
    </source>
</evidence>
<dbReference type="EMBL" id="CP050253">
    <property type="protein sequence ID" value="QIQ21992.1"/>
    <property type="molecule type" value="Genomic_DNA"/>
</dbReference>
<keyword evidence="2" id="KW-1185">Reference proteome</keyword>
<proteinExistence type="predicted"/>
<dbReference type="InterPro" id="IPR045929">
    <property type="entry name" value="DUF6348"/>
</dbReference>
<dbReference type="AlphaFoldDB" id="A0A6G9IDU9"/>
<dbReference type="InParanoid" id="A0A6G9IDU9"/>
<organism evidence="1 2">
    <name type="scientific">Zophobihabitans entericus</name>
    <dbReference type="NCBI Taxonomy" id="1635327"/>
    <lineage>
        <taxon>Bacteria</taxon>
        <taxon>Pseudomonadati</taxon>
        <taxon>Pseudomonadota</taxon>
        <taxon>Gammaproteobacteria</taxon>
        <taxon>Orbales</taxon>
        <taxon>Orbaceae</taxon>
        <taxon>Zophobihabitans</taxon>
    </lineage>
</organism>
<evidence type="ECO:0000313" key="1">
    <source>
        <dbReference type="EMBL" id="QIQ21992.1"/>
    </source>
</evidence>
<protein>
    <submittedName>
        <fullName evidence="1">Uncharacterized protein</fullName>
    </submittedName>
</protein>
<accession>A0A6G9IDU9</accession>
<sequence>MSLFDRFKKKTTEANDVDHLLLNKLKQQLTQMGYQVALIEHGVVIESHLTIHLHIIKDPDLHPSMMAVAVKIENEYLPEGIEENLTGVGETAEVQIDSALKNFLSISFPPVLDVFSESHKSDLDFMTEIVGRRILFHPKVGSLGLQGEWTVAPKQDVFFELLKNQLSTQLLDRKFNWLKIYASKLSNGSTHIQCSMNNQDWKEGEQIIQNYVDTWNTPTSFLGLKQTIMFRLCDAYEQTS</sequence>
<gene>
    <name evidence="1" type="ORF">IPMB12_10030</name>
</gene>
<reference evidence="1 2" key="1">
    <citation type="submission" date="2020-03" db="EMBL/GenBank/DDBJ databases">
        <title>Complete genome sequence of Orbus sp. IPMB12 (BCRC 80908).</title>
        <authorList>
            <person name="Lo W.-S."/>
            <person name="Chang T.-H."/>
            <person name="Kuo C.-H."/>
        </authorList>
    </citation>
    <scope>NUCLEOTIDE SEQUENCE [LARGE SCALE GENOMIC DNA]</scope>
    <source>
        <strain evidence="1 2">IPMB12</strain>
    </source>
</reference>